<name>A0ABQ6DV76_9GAMM</name>
<proteinExistence type="predicted"/>
<dbReference type="InterPro" id="IPR036597">
    <property type="entry name" value="Fido-like_dom_sf"/>
</dbReference>
<dbReference type="EMBL" id="BSPQ01000001">
    <property type="protein sequence ID" value="GLS89006.1"/>
    <property type="molecule type" value="Genomic_DNA"/>
</dbReference>
<evidence type="ECO:0000313" key="1">
    <source>
        <dbReference type="EMBL" id="GLS89006.1"/>
    </source>
</evidence>
<comment type="caution">
    <text evidence="1">The sequence shown here is derived from an EMBL/GenBank/DDBJ whole genome shotgun (WGS) entry which is preliminary data.</text>
</comment>
<gene>
    <name evidence="1" type="ORF">GCM10007916_00730</name>
</gene>
<protein>
    <submittedName>
        <fullName evidence="1">Uncharacterized protein</fullName>
    </submittedName>
</protein>
<evidence type="ECO:0000313" key="2">
    <source>
        <dbReference type="Proteomes" id="UP001157353"/>
    </source>
</evidence>
<sequence>MGRFIMNLMMASGGYSWTIVPVERRDEYMQALEVASAQENIIPFTKFIASLL</sequence>
<reference evidence="2" key="1">
    <citation type="journal article" date="2019" name="Int. J. Syst. Evol. Microbiol.">
        <title>The Global Catalogue of Microorganisms (GCM) 10K type strain sequencing project: providing services to taxonomists for standard genome sequencing and annotation.</title>
        <authorList>
            <consortium name="The Broad Institute Genomics Platform"/>
            <consortium name="The Broad Institute Genome Sequencing Center for Infectious Disease"/>
            <person name="Wu L."/>
            <person name="Ma J."/>
        </authorList>
    </citation>
    <scope>NUCLEOTIDE SEQUENCE [LARGE SCALE GENOMIC DNA]</scope>
    <source>
        <strain evidence="2">NBRC 103166</strain>
    </source>
</reference>
<dbReference type="SUPFAM" id="SSF140931">
    <property type="entry name" value="Fic-like"/>
    <property type="match status" value="1"/>
</dbReference>
<keyword evidence="2" id="KW-1185">Reference proteome</keyword>
<accession>A0ABQ6DV76</accession>
<organism evidence="1 2">
    <name type="scientific">Psychromonas marina</name>
    <dbReference type="NCBI Taxonomy" id="88364"/>
    <lineage>
        <taxon>Bacteria</taxon>
        <taxon>Pseudomonadati</taxon>
        <taxon>Pseudomonadota</taxon>
        <taxon>Gammaproteobacteria</taxon>
        <taxon>Alteromonadales</taxon>
        <taxon>Psychromonadaceae</taxon>
        <taxon>Psychromonas</taxon>
    </lineage>
</organism>
<dbReference type="Proteomes" id="UP001157353">
    <property type="component" value="Unassembled WGS sequence"/>
</dbReference>
<dbReference type="Gene3D" id="1.10.3290.10">
    <property type="entry name" value="Fido-like domain"/>
    <property type="match status" value="1"/>
</dbReference>